<dbReference type="PANTHER" id="PTHR33116:SF86">
    <property type="entry name" value="REVERSE TRANSCRIPTASE DOMAIN-CONTAINING PROTEIN"/>
    <property type="match status" value="1"/>
</dbReference>
<organism evidence="3 4">
    <name type="scientific">Linum trigynum</name>
    <dbReference type="NCBI Taxonomy" id="586398"/>
    <lineage>
        <taxon>Eukaryota</taxon>
        <taxon>Viridiplantae</taxon>
        <taxon>Streptophyta</taxon>
        <taxon>Embryophyta</taxon>
        <taxon>Tracheophyta</taxon>
        <taxon>Spermatophyta</taxon>
        <taxon>Magnoliopsida</taxon>
        <taxon>eudicotyledons</taxon>
        <taxon>Gunneridae</taxon>
        <taxon>Pentapetalae</taxon>
        <taxon>rosids</taxon>
        <taxon>fabids</taxon>
        <taxon>Malpighiales</taxon>
        <taxon>Linaceae</taxon>
        <taxon>Linum</taxon>
    </lineage>
</organism>
<evidence type="ECO:0000313" key="4">
    <source>
        <dbReference type="Proteomes" id="UP001497516"/>
    </source>
</evidence>
<name>A0AAV2DI81_9ROSI</name>
<sequence>MFRLWCKLKALRHRLYEWSKLGKSNSERKIRSLQREWDVTRGAIDVDWGKLREIESHLRAAWVDEEIYWRQKSRVGWLKEGDQNSSYFHNVTRARRRHNCIHSLKDPAGNSVTSEEGKALIANDFYTHLFTSGGLDSQSVLEKVGALQIERRVTDRMNSRLTAEVSPEEIRNSVFQIGATQAPGSDGFTGVFYRKFWEIVGPDVIMAVRHFFDTGSLLKNCNHTWLVLLPKVDNAENMRDLRPISLCQFAYKIIAKILAERLARYLPSIVSPGQNGFVRGRQIVDNVLIGHEVMQYLKNKRVGKQSFMAVKVDMEKAYDRVEWPFLFALLEKLGFSAQWIRWLWVCVSSSSFSVLMNGQPSGYFQTSRGLRQGDPLSPLLFAICTEGFAALLRQALSSRALSGLRISPRCPVISHLFFADDSYLFLRASRAECASLMVLLHQYEELSGQKVNLDKSAVCFSRNVLPRDAQEMGQLLGIGAIGVTDQYLGLPSLVGRSKYDTFRYIEERVIQKLQGWKQQCLSWAAKEVLLKAVANALPIYGMSCFLFPLTLCRSLDRHLARFWWGVKQGERRIHWVSWKAMCLGKQEGGLGFRRFEEFNQALLAKVAWRIWKDPNSLLARVYKGKYFPNSSILSARTGSLTSWGWRGILRGRDLLLQGLRWQIGSGDSVEVLTDNWVPALHPFPPKPRQGIIGVEGKVASLICPNQGVWRVDCLRQIFEEDTVKAILAIPLPIKVVPDRLVWDGEISGCYTVKSGYHKAVELRRQKELQVKAVALSWDRSLWKRIWATPIPPKLRYFIWQLVRGVLPTGEALSTRGMEGLEPCPVCGEEVESLEHLFFRCRVALQLWEGAELHLLRDRFPLNNISIFWRRVLEEGNLDRSTLMRVVALFWRVWRARNWVVFDFTQFIVPVLLSQFRSQVTEWDSVPDNQQRPPFPGPGGPRLAVRESVPPGELVLFVDGATLRGSHGAGGWVLQDPSGVVVAP</sequence>
<dbReference type="InterPro" id="IPR026960">
    <property type="entry name" value="RVT-Znf"/>
</dbReference>
<dbReference type="SUPFAM" id="SSF56672">
    <property type="entry name" value="DNA/RNA polymerases"/>
    <property type="match status" value="1"/>
</dbReference>
<dbReference type="AlphaFoldDB" id="A0AAV2DI81"/>
<dbReference type="Pfam" id="PF13966">
    <property type="entry name" value="zf-RVT"/>
    <property type="match status" value="1"/>
</dbReference>
<dbReference type="Pfam" id="PF00078">
    <property type="entry name" value="RVT_1"/>
    <property type="match status" value="1"/>
</dbReference>
<dbReference type="InterPro" id="IPR043502">
    <property type="entry name" value="DNA/RNA_pol_sf"/>
</dbReference>
<dbReference type="CDD" id="cd01650">
    <property type="entry name" value="RT_nLTR_like"/>
    <property type="match status" value="1"/>
</dbReference>
<evidence type="ECO:0000259" key="2">
    <source>
        <dbReference type="PROSITE" id="PS50878"/>
    </source>
</evidence>
<proteinExistence type="predicted"/>
<protein>
    <recommendedName>
        <fullName evidence="2">Reverse transcriptase domain-containing protein</fullName>
    </recommendedName>
</protein>
<evidence type="ECO:0000256" key="1">
    <source>
        <dbReference type="SAM" id="MobiDB-lite"/>
    </source>
</evidence>
<dbReference type="InterPro" id="IPR000477">
    <property type="entry name" value="RT_dom"/>
</dbReference>
<dbReference type="EMBL" id="OZ034816">
    <property type="protein sequence ID" value="CAL1373659.1"/>
    <property type="molecule type" value="Genomic_DNA"/>
</dbReference>
<feature type="region of interest" description="Disordered" evidence="1">
    <location>
        <begin position="923"/>
        <end position="942"/>
    </location>
</feature>
<accession>A0AAV2DI81</accession>
<gene>
    <name evidence="3" type="ORF">LTRI10_LOCUS15579</name>
</gene>
<feature type="domain" description="Reverse transcriptase" evidence="2">
    <location>
        <begin position="210"/>
        <end position="480"/>
    </location>
</feature>
<dbReference type="PROSITE" id="PS50878">
    <property type="entry name" value="RT_POL"/>
    <property type="match status" value="1"/>
</dbReference>
<reference evidence="3 4" key="1">
    <citation type="submission" date="2024-04" db="EMBL/GenBank/DDBJ databases">
        <authorList>
            <person name="Fracassetti M."/>
        </authorList>
    </citation>
    <scope>NUCLEOTIDE SEQUENCE [LARGE SCALE GENOMIC DNA]</scope>
</reference>
<dbReference type="Proteomes" id="UP001497516">
    <property type="component" value="Chromosome 3"/>
</dbReference>
<evidence type="ECO:0000313" key="3">
    <source>
        <dbReference type="EMBL" id="CAL1373659.1"/>
    </source>
</evidence>
<keyword evidence="4" id="KW-1185">Reference proteome</keyword>
<dbReference type="PANTHER" id="PTHR33116">
    <property type="entry name" value="REVERSE TRANSCRIPTASE ZINC-BINDING DOMAIN-CONTAINING PROTEIN-RELATED-RELATED"/>
    <property type="match status" value="1"/>
</dbReference>